<feature type="transmembrane region" description="Helical" evidence="6">
    <location>
        <begin position="332"/>
        <end position="357"/>
    </location>
</feature>
<dbReference type="KEGG" id="sphu:SPPYR_0651"/>
<dbReference type="EMBL" id="LT598653">
    <property type="protein sequence ID" value="SBV31771.1"/>
    <property type="molecule type" value="Genomic_DNA"/>
</dbReference>
<feature type="transmembrane region" description="Helical" evidence="6">
    <location>
        <begin position="48"/>
        <end position="67"/>
    </location>
</feature>
<dbReference type="Gene3D" id="1.20.1250.20">
    <property type="entry name" value="MFS general substrate transporter like domains"/>
    <property type="match status" value="2"/>
</dbReference>
<dbReference type="AlphaFoldDB" id="A0A1Y5PP76"/>
<feature type="transmembrane region" description="Helical" evidence="6">
    <location>
        <begin position="402"/>
        <end position="422"/>
    </location>
</feature>
<keyword evidence="5 6" id="KW-0472">Membrane</keyword>
<feature type="transmembrane region" description="Helical" evidence="6">
    <location>
        <begin position="369"/>
        <end position="390"/>
    </location>
</feature>
<feature type="transmembrane region" description="Helical" evidence="6">
    <location>
        <begin position="250"/>
        <end position="269"/>
    </location>
</feature>
<name>A0A1Y5PP76_9SPHN</name>
<organism evidence="8">
    <name type="scientific">uncultured Sphingopyxis sp</name>
    <dbReference type="NCBI Taxonomy" id="310581"/>
    <lineage>
        <taxon>Bacteria</taxon>
        <taxon>Pseudomonadati</taxon>
        <taxon>Pseudomonadota</taxon>
        <taxon>Alphaproteobacteria</taxon>
        <taxon>Sphingomonadales</taxon>
        <taxon>Sphingomonadaceae</taxon>
        <taxon>Sphingopyxis</taxon>
        <taxon>environmental samples</taxon>
    </lineage>
</organism>
<proteinExistence type="predicted"/>
<evidence type="ECO:0000256" key="3">
    <source>
        <dbReference type="ARBA" id="ARBA00022692"/>
    </source>
</evidence>
<keyword evidence="2" id="KW-0813">Transport</keyword>
<dbReference type="PROSITE" id="PS50850">
    <property type="entry name" value="MFS"/>
    <property type="match status" value="1"/>
</dbReference>
<dbReference type="InterPro" id="IPR011701">
    <property type="entry name" value="MFS"/>
</dbReference>
<feature type="transmembrane region" description="Helical" evidence="6">
    <location>
        <begin position="146"/>
        <end position="166"/>
    </location>
</feature>
<dbReference type="PANTHER" id="PTHR23505">
    <property type="entry name" value="SPINSTER"/>
    <property type="match status" value="1"/>
</dbReference>
<reference evidence="8" key="1">
    <citation type="submission" date="2016-03" db="EMBL/GenBank/DDBJ databases">
        <authorList>
            <person name="Ploux O."/>
        </authorList>
    </citation>
    <scope>NUCLEOTIDE SEQUENCE</scope>
    <source>
        <strain evidence="8">UC10</strain>
    </source>
</reference>
<feature type="transmembrane region" description="Helical" evidence="6">
    <location>
        <begin position="178"/>
        <end position="200"/>
    </location>
</feature>
<evidence type="ECO:0000256" key="5">
    <source>
        <dbReference type="ARBA" id="ARBA00023136"/>
    </source>
</evidence>
<sequence>MRAMKNWYRWYVLGVLVLIYMVNQIDRQIITVLAPFIKKDLDLTDAQIGLLYGTAFALFYGVFGVPLSKLADAWHRVRTLWGGLLFWSIMTALSGLSGSFAHLTMARVGVGIGEASASPAAISLLGDLFEKEKRSTVLSLYTTGSYLGIGASLVVGGAIVSAWSAAYPDPASAPFGFAGWQAAFFGVGIPGLFLALLVALTVREPTPGALEALPQTNRGVPLRGVLFDLAAMIPPFSFALIARRGTPRHLLQNIGGAAVIALVAWQVIVHTDKLLPPAKRAVITQWGEFLLTTNVVQWMAIGIAAYAVLSWLQAVKISDVVTYRLTAGSRTFLALLGVSGFMGICANSLFAFVFLYAHRYLGFEPEQGLVLGAIGAATGVLGASIGGVLGDIAKRRHPAGRVFVSIAAMILLFLCSFVQYQAGDRTTFYVAFTIGSIAMTLWVGCMHATAQDLVLPRMRGIAFALKALSTSVIGLGLGPYVVGLTSDVTGDLRGAILASLYSIPCAILCLLYVAKTLAREEASVLHRAHAAGEPIPEALLGPLPEATVSAPAIGPAPQRG</sequence>
<dbReference type="InterPro" id="IPR044770">
    <property type="entry name" value="MFS_spinster-like"/>
</dbReference>
<evidence type="ECO:0000256" key="4">
    <source>
        <dbReference type="ARBA" id="ARBA00022989"/>
    </source>
</evidence>
<evidence type="ECO:0000256" key="1">
    <source>
        <dbReference type="ARBA" id="ARBA00004141"/>
    </source>
</evidence>
<dbReference type="RefSeq" id="WP_295323643.1">
    <property type="nucleotide sequence ID" value="NZ_LT598653.1"/>
</dbReference>
<comment type="subcellular location">
    <subcellularLocation>
        <location evidence="1">Membrane</location>
        <topology evidence="1">Multi-pass membrane protein</topology>
    </subcellularLocation>
</comment>
<gene>
    <name evidence="8" type="ORF">SPPYR_0651</name>
</gene>
<feature type="transmembrane region" description="Helical" evidence="6">
    <location>
        <begin position="494"/>
        <end position="514"/>
    </location>
</feature>
<evidence type="ECO:0000256" key="2">
    <source>
        <dbReference type="ARBA" id="ARBA00022448"/>
    </source>
</evidence>
<feature type="transmembrane region" description="Helical" evidence="6">
    <location>
        <begin position="428"/>
        <end position="449"/>
    </location>
</feature>
<feature type="transmembrane region" description="Helical" evidence="6">
    <location>
        <begin position="289"/>
        <end position="312"/>
    </location>
</feature>
<keyword evidence="4 6" id="KW-1133">Transmembrane helix</keyword>
<dbReference type="GO" id="GO:0022857">
    <property type="term" value="F:transmembrane transporter activity"/>
    <property type="evidence" value="ECO:0007669"/>
    <property type="project" value="InterPro"/>
</dbReference>
<protein>
    <submittedName>
        <fullName evidence="8">Major facilitator transporter</fullName>
    </submittedName>
</protein>
<dbReference type="InterPro" id="IPR036259">
    <property type="entry name" value="MFS_trans_sf"/>
</dbReference>
<feature type="transmembrane region" description="Helical" evidence="6">
    <location>
        <begin position="461"/>
        <end position="482"/>
    </location>
</feature>
<accession>A0A1Y5PP76</accession>
<dbReference type="InterPro" id="IPR020846">
    <property type="entry name" value="MFS_dom"/>
</dbReference>
<dbReference type="GO" id="GO:0016020">
    <property type="term" value="C:membrane"/>
    <property type="evidence" value="ECO:0007669"/>
    <property type="project" value="UniProtKB-SubCell"/>
</dbReference>
<dbReference type="SUPFAM" id="SSF103473">
    <property type="entry name" value="MFS general substrate transporter"/>
    <property type="match status" value="1"/>
</dbReference>
<keyword evidence="3 6" id="KW-0812">Transmembrane</keyword>
<feature type="transmembrane region" description="Helical" evidence="6">
    <location>
        <begin position="220"/>
        <end position="241"/>
    </location>
</feature>
<feature type="transmembrane region" description="Helical" evidence="6">
    <location>
        <begin position="79"/>
        <end position="101"/>
    </location>
</feature>
<feature type="domain" description="Major facilitator superfamily (MFS) profile" evidence="7">
    <location>
        <begin position="12"/>
        <end position="517"/>
    </location>
</feature>
<dbReference type="Pfam" id="PF07690">
    <property type="entry name" value="MFS_1"/>
    <property type="match status" value="1"/>
</dbReference>
<evidence type="ECO:0000256" key="6">
    <source>
        <dbReference type="SAM" id="Phobius"/>
    </source>
</evidence>
<evidence type="ECO:0000313" key="8">
    <source>
        <dbReference type="EMBL" id="SBV31771.1"/>
    </source>
</evidence>
<evidence type="ECO:0000259" key="7">
    <source>
        <dbReference type="PROSITE" id="PS50850"/>
    </source>
</evidence>
<dbReference type="PANTHER" id="PTHR23505:SF79">
    <property type="entry name" value="PROTEIN SPINSTER"/>
    <property type="match status" value="1"/>
</dbReference>